<evidence type="ECO:0000313" key="1">
    <source>
        <dbReference type="EMBL" id="GAI87748.1"/>
    </source>
</evidence>
<name>X1S4B5_9ZZZZ</name>
<sequence>EDLVITVENSHIRKIEQKEKKANLIKKYPISEKTKIKIDHISIGMNEKASNPYILVELAKMRGVVNLMIFQLQGSRSPLNIPNHSGNFPAPKISLEVDGEQIIRNGKLKTNIY</sequence>
<organism evidence="1">
    <name type="scientific">marine sediment metagenome</name>
    <dbReference type="NCBI Taxonomy" id="412755"/>
    <lineage>
        <taxon>unclassified sequences</taxon>
        <taxon>metagenomes</taxon>
        <taxon>ecological metagenomes</taxon>
    </lineage>
</organism>
<dbReference type="AlphaFoldDB" id="X1S4B5"/>
<feature type="non-terminal residue" evidence="1">
    <location>
        <position position="1"/>
    </location>
</feature>
<gene>
    <name evidence="1" type="ORF">S12H4_13262</name>
</gene>
<accession>X1S4B5</accession>
<protein>
    <submittedName>
        <fullName evidence="1">Uncharacterized protein</fullName>
    </submittedName>
</protein>
<comment type="caution">
    <text evidence="1">The sequence shown here is derived from an EMBL/GenBank/DDBJ whole genome shotgun (WGS) entry which is preliminary data.</text>
</comment>
<proteinExistence type="predicted"/>
<dbReference type="EMBL" id="BARW01006314">
    <property type="protein sequence ID" value="GAI87748.1"/>
    <property type="molecule type" value="Genomic_DNA"/>
</dbReference>
<reference evidence="1" key="1">
    <citation type="journal article" date="2014" name="Front. Microbiol.">
        <title>High frequency of phylogenetically diverse reductive dehalogenase-homologous genes in deep subseafloor sedimentary metagenomes.</title>
        <authorList>
            <person name="Kawai M."/>
            <person name="Futagami T."/>
            <person name="Toyoda A."/>
            <person name="Takaki Y."/>
            <person name="Nishi S."/>
            <person name="Hori S."/>
            <person name="Arai W."/>
            <person name="Tsubouchi T."/>
            <person name="Morono Y."/>
            <person name="Uchiyama I."/>
            <person name="Ito T."/>
            <person name="Fujiyama A."/>
            <person name="Inagaki F."/>
            <person name="Takami H."/>
        </authorList>
    </citation>
    <scope>NUCLEOTIDE SEQUENCE</scope>
    <source>
        <strain evidence="1">Expedition CK06-06</strain>
    </source>
</reference>